<accession>A0AAV4XK43</accession>
<comment type="caution">
    <text evidence="1">The sequence shown here is derived from an EMBL/GenBank/DDBJ whole genome shotgun (WGS) entry which is preliminary data.</text>
</comment>
<dbReference type="InterPro" id="IPR011993">
    <property type="entry name" value="PH-like_dom_sf"/>
</dbReference>
<dbReference type="PANTHER" id="PTHR21636:SF2">
    <property type="entry name" value="PROTEIN DOK-7"/>
    <property type="match status" value="1"/>
</dbReference>
<evidence type="ECO:0000313" key="2">
    <source>
        <dbReference type="Proteomes" id="UP001054945"/>
    </source>
</evidence>
<gene>
    <name evidence="1" type="ORF">CEXT_696491</name>
</gene>
<reference evidence="1 2" key="1">
    <citation type="submission" date="2021-06" db="EMBL/GenBank/DDBJ databases">
        <title>Caerostris extrusa draft genome.</title>
        <authorList>
            <person name="Kono N."/>
            <person name="Arakawa K."/>
        </authorList>
    </citation>
    <scope>NUCLEOTIDE SEQUENCE [LARGE SCALE GENOMIC DNA]</scope>
</reference>
<protein>
    <submittedName>
        <fullName evidence="1">Uncharacterized protein</fullName>
    </submittedName>
</protein>
<dbReference type="Gene3D" id="2.30.29.30">
    <property type="entry name" value="Pleckstrin-homology domain (PH domain)/Phosphotyrosine-binding domain (PTB)"/>
    <property type="match status" value="1"/>
</dbReference>
<dbReference type="PANTHER" id="PTHR21636">
    <property type="entry name" value="PROTEIN DOK-7"/>
    <property type="match status" value="1"/>
</dbReference>
<keyword evidence="2" id="KW-1185">Reference proteome</keyword>
<dbReference type="Proteomes" id="UP001054945">
    <property type="component" value="Unassembled WGS sequence"/>
</dbReference>
<name>A0AAV4XK43_CAEEX</name>
<dbReference type="InterPro" id="IPR037746">
    <property type="entry name" value="Dok-7"/>
</dbReference>
<evidence type="ECO:0000313" key="1">
    <source>
        <dbReference type="EMBL" id="GIY94778.1"/>
    </source>
</evidence>
<dbReference type="GO" id="GO:0007528">
    <property type="term" value="P:neuromuscular junction development"/>
    <property type="evidence" value="ECO:0007669"/>
    <property type="project" value="TreeGrafter"/>
</dbReference>
<dbReference type="GO" id="GO:0019901">
    <property type="term" value="F:protein kinase binding"/>
    <property type="evidence" value="ECO:0007669"/>
    <property type="project" value="InterPro"/>
</dbReference>
<sequence length="102" mass="11186">MCSCLLKVHSWPSSKEGEGFIPLSPLAAVPGQQGPLQKWPHQGIFVSGRVLGHGDGLHLDKESNTMALICSEVVVVLAFDSRELLIQWQVKVRANLVEGKER</sequence>
<dbReference type="EMBL" id="BPLR01000429">
    <property type="protein sequence ID" value="GIY94778.1"/>
    <property type="molecule type" value="Genomic_DNA"/>
</dbReference>
<organism evidence="1 2">
    <name type="scientific">Caerostris extrusa</name>
    <name type="common">Bark spider</name>
    <name type="synonym">Caerostris bankana</name>
    <dbReference type="NCBI Taxonomy" id="172846"/>
    <lineage>
        <taxon>Eukaryota</taxon>
        <taxon>Metazoa</taxon>
        <taxon>Ecdysozoa</taxon>
        <taxon>Arthropoda</taxon>
        <taxon>Chelicerata</taxon>
        <taxon>Arachnida</taxon>
        <taxon>Araneae</taxon>
        <taxon>Araneomorphae</taxon>
        <taxon>Entelegynae</taxon>
        <taxon>Araneoidea</taxon>
        <taxon>Araneidae</taxon>
        <taxon>Caerostris</taxon>
    </lineage>
</organism>
<dbReference type="AlphaFoldDB" id="A0AAV4XK43"/>
<proteinExistence type="predicted"/>